<sequence length="118" mass="13377">MKQRLTLDEKKELVEKVKELSKSEKISIKEACNRLNTPFWKYYGALKSIKKENKKARAEARAVAASPASGELKVEMALKGEAARIVREYADAYNVEPEVVCKILLIDALKEKKKPVLE</sequence>
<dbReference type="STRING" id="1041930.Mtc_0394"/>
<dbReference type="GeneID" id="11970278"/>
<keyword evidence="2" id="KW-1185">Reference proteome</keyword>
<dbReference type="EMBL" id="CP003243">
    <property type="protein sequence ID" value="AFC99164.1"/>
    <property type="molecule type" value="Genomic_DNA"/>
</dbReference>
<dbReference type="AlphaFoldDB" id="H8I425"/>
<accession>H8I425</accession>
<name>H8I425_METCZ</name>
<proteinExistence type="predicted"/>
<dbReference type="KEGG" id="mez:Mtc_0394"/>
<dbReference type="RefSeq" id="WP_014405003.1">
    <property type="nucleotide sequence ID" value="NC_017034.1"/>
</dbReference>
<organism evidence="1 2">
    <name type="scientific">Methanocella conradii (strain DSM 24694 / JCM 17849 / CGMCC 1.5162 / HZ254)</name>
    <dbReference type="NCBI Taxonomy" id="1041930"/>
    <lineage>
        <taxon>Archaea</taxon>
        <taxon>Methanobacteriati</taxon>
        <taxon>Methanobacteriota</taxon>
        <taxon>Stenosarchaea group</taxon>
        <taxon>Methanomicrobia</taxon>
        <taxon>Methanocellales</taxon>
        <taxon>Methanocellaceae</taxon>
        <taxon>Methanocella</taxon>
    </lineage>
</organism>
<dbReference type="Proteomes" id="UP000005233">
    <property type="component" value="Chromosome"/>
</dbReference>
<gene>
    <name evidence="1" type="ordered locus">Mtc_0394</name>
</gene>
<protein>
    <submittedName>
        <fullName evidence="1">Uncharacterized protein</fullName>
    </submittedName>
</protein>
<evidence type="ECO:0000313" key="2">
    <source>
        <dbReference type="Proteomes" id="UP000005233"/>
    </source>
</evidence>
<evidence type="ECO:0000313" key="1">
    <source>
        <dbReference type="EMBL" id="AFC99164.1"/>
    </source>
</evidence>
<reference evidence="1 2" key="1">
    <citation type="journal article" date="2012" name="J. Bacteriol.">
        <title>Complete genome sequence of a thermophilic methanogen, Methanocella conradii HZ254, isolated from Chinese rice field soil.</title>
        <authorList>
            <person name="Lu Z."/>
            <person name="Lu Y."/>
        </authorList>
    </citation>
    <scope>NUCLEOTIDE SEQUENCE [LARGE SCALE GENOMIC DNA]</scope>
    <source>
        <strain evidence="2">DSM 24694 / JCM 17849 / CGMCC 1.5162 / HZ254</strain>
    </source>
</reference>
<dbReference type="HOGENOM" id="CLU_2067797_0_0_2"/>